<evidence type="ECO:0000313" key="1">
    <source>
        <dbReference type="EMBL" id="KAK1863091.1"/>
    </source>
</evidence>
<gene>
    <name evidence="1" type="ORF">I4F81_005654</name>
</gene>
<keyword evidence="2" id="KW-1185">Reference proteome</keyword>
<proteinExistence type="predicted"/>
<dbReference type="EMBL" id="CM020619">
    <property type="protein sequence ID" value="KAK1863091.1"/>
    <property type="molecule type" value="Genomic_DNA"/>
</dbReference>
<sequence length="836" mass="85988">MPRRKATIPAVIGAVLTAGLVIGLGVFFGTRNKGHTHYSDPATGEIGKLVSYEWKAKATGKVLLKEVEGVVKLPVGDNVITLTVVDSTGDVHSDDTVVHVRQTLQAGAYCNSYAVGADAKAGTAPLTWGLSPAKEGVTPVGGARVGALDFSNGLPAGLAPPDDVDATVVHCVSTLTAGTTGGKVSFSATADGPVALFANGVSSPMGETATVEVNLAPGAAATMELLYSLSGDAAGKVVVKATGDAALTFDMAKLTPALINATLTESQPAGGGQLTLNGAGLFDHDLKILFGNVVSKITEIDPLGRVVQVKVPAGFSGPAPITAVVGGVKSNALPFKYTASAAAPVVFKGDVLKKAGGGKVTFKQPTSMAIGPDGRLYVGRRVGIVSVFSVNSDLAVTATCESVPLGNSREILGVAFNPAQKAPILYVSSSILDWKKKKLPNTAWANGEVVTLVPTGGNYNGGKCLKKGKTIVSGLPVSAHDHGINDLVFLNDGNLLISVGGQTNAGIPAEKLGFVGASPLSGAIVHAAITKPNFNGAIKYDQMKDESKARKVSGDVRIYAAGTRNSFGMVLHTNGHVYATDNGPSDGYGGRSLSCTQMSQAGQKDIDKLLDIVDGKFYGHPNRNRGRDSPIQCKHFPTTSGPAPGYTQPMTTFPTSTDGLVEWTLNLFPSLRGNLLASKFAPSFNGQVFRLQLTPDGKGIVGGNKHESFHPQSGVRIALHPSGVVAMPRVIVGDVLLMRPTFKPPTNAPFVSGVNPARGGKGGGFPMTVYGWGLSTTTAVTVGGKPCTALRDVKQDGRAVTCTTPAGTPGSAVGVVVTTPQGTSASSGQEYRYMTV</sequence>
<name>A0ACC3C008_PYRYE</name>
<comment type="caution">
    <text evidence="1">The sequence shown here is derived from an EMBL/GenBank/DDBJ whole genome shotgun (WGS) entry which is preliminary data.</text>
</comment>
<protein>
    <submittedName>
        <fullName evidence="1">Uncharacterized protein</fullName>
    </submittedName>
</protein>
<accession>A0ACC3C008</accession>
<evidence type="ECO:0000313" key="2">
    <source>
        <dbReference type="Proteomes" id="UP000798662"/>
    </source>
</evidence>
<dbReference type="Proteomes" id="UP000798662">
    <property type="component" value="Chromosome 2"/>
</dbReference>
<reference evidence="1" key="1">
    <citation type="submission" date="2019-11" db="EMBL/GenBank/DDBJ databases">
        <title>Nori genome reveals adaptations in red seaweeds to the harsh intertidal environment.</title>
        <authorList>
            <person name="Wang D."/>
            <person name="Mao Y."/>
        </authorList>
    </citation>
    <scope>NUCLEOTIDE SEQUENCE</scope>
    <source>
        <tissue evidence="1">Gametophyte</tissue>
    </source>
</reference>
<organism evidence="1 2">
    <name type="scientific">Pyropia yezoensis</name>
    <name type="common">Susabi-nori</name>
    <name type="synonym">Porphyra yezoensis</name>
    <dbReference type="NCBI Taxonomy" id="2788"/>
    <lineage>
        <taxon>Eukaryota</taxon>
        <taxon>Rhodophyta</taxon>
        <taxon>Bangiophyceae</taxon>
        <taxon>Bangiales</taxon>
        <taxon>Bangiaceae</taxon>
        <taxon>Pyropia</taxon>
    </lineage>
</organism>